<dbReference type="Proteomes" id="UP000039865">
    <property type="component" value="Unassembled WGS sequence"/>
</dbReference>
<keyword evidence="1" id="KW-0812">Transmembrane</keyword>
<keyword evidence="3" id="KW-1185">Reference proteome</keyword>
<sequence>MGKNFKQHLKRFIKNQDTFGHPITLRYKNQHNFNSLFGGIVSIILKFGFLAYSVIQLLSMYQRDSYQINRLTSVRNMGFDTREIMLNRTNFDFGVSLVPMFEEEGKSIALFEYFKIQVDQTIATFDGQKLDFTSKSVPMKICTPDRLNGLAGKANGVLITEYFACPEDDFQFKIFGSQATSSHNLVNIKLVQCESEWLKQLYGNNTKRKCKSYEEFIASLDQINFNLMYLQQTFDESDFDQPIKNHLKHDYFLLNRNITYFTLEKDYNMIYERNVESGDAGINIDLMLNDKIFTTTRQVRTLLDMLAEIGGFYTILFAIAKVLLMRQVKLAKLFRSIKGKIFKSIVAQIYIFVAIKKQAYLLKLQVIEEQIFSHNQLNLQKCLSKIYVDKLEENRAMNDQIQLSAQKIINAKLGQTRNQMRENKQDQRLIKKLSKIFDQYPKINENEQIGIKTSQVENVNNNLKFNREVKSNQFEIEF</sequence>
<evidence type="ECO:0000313" key="2">
    <source>
        <dbReference type="EMBL" id="CDW72155.1"/>
    </source>
</evidence>
<dbReference type="GO" id="GO:0007131">
    <property type="term" value="P:reciprocal meiotic recombination"/>
    <property type="evidence" value="ECO:0007669"/>
    <property type="project" value="TreeGrafter"/>
</dbReference>
<feature type="transmembrane region" description="Helical" evidence="1">
    <location>
        <begin position="36"/>
        <end position="55"/>
    </location>
</feature>
<gene>
    <name evidence="2" type="primary">Contig3893.g4156</name>
    <name evidence="2" type="ORF">STYLEM_1109</name>
</gene>
<dbReference type="AlphaFoldDB" id="A0A077ZS18"/>
<organism evidence="2 3">
    <name type="scientific">Stylonychia lemnae</name>
    <name type="common">Ciliate</name>
    <dbReference type="NCBI Taxonomy" id="5949"/>
    <lineage>
        <taxon>Eukaryota</taxon>
        <taxon>Sar</taxon>
        <taxon>Alveolata</taxon>
        <taxon>Ciliophora</taxon>
        <taxon>Intramacronucleata</taxon>
        <taxon>Spirotrichea</taxon>
        <taxon>Stichotrichia</taxon>
        <taxon>Sporadotrichida</taxon>
        <taxon>Oxytrichidae</taxon>
        <taxon>Stylonychinae</taxon>
        <taxon>Stylonychia</taxon>
    </lineage>
</organism>
<dbReference type="PANTHER" id="PTHR31398:SF0">
    <property type="entry name" value="MEIOTIC NUCLEAR DIVISION PROTEIN 1 HOMOLOG"/>
    <property type="match status" value="1"/>
</dbReference>
<reference evidence="2 3" key="1">
    <citation type="submission" date="2014-06" db="EMBL/GenBank/DDBJ databases">
        <authorList>
            <person name="Swart Estienne"/>
        </authorList>
    </citation>
    <scope>NUCLEOTIDE SEQUENCE [LARGE SCALE GENOMIC DNA]</scope>
    <source>
        <strain evidence="2 3">130c</strain>
    </source>
</reference>
<proteinExistence type="predicted"/>
<evidence type="ECO:0000256" key="1">
    <source>
        <dbReference type="SAM" id="Phobius"/>
    </source>
</evidence>
<keyword evidence="1" id="KW-1133">Transmembrane helix</keyword>
<evidence type="ECO:0008006" key="4">
    <source>
        <dbReference type="Google" id="ProtNLM"/>
    </source>
</evidence>
<dbReference type="InParanoid" id="A0A077ZS18"/>
<accession>A0A077ZS18</accession>
<dbReference type="PANTHER" id="PTHR31398">
    <property type="entry name" value="MEIOTIC NUCLEAR DIVISION PROTEIN 1 HOMOLOG"/>
    <property type="match status" value="1"/>
</dbReference>
<dbReference type="GO" id="GO:0005634">
    <property type="term" value="C:nucleus"/>
    <property type="evidence" value="ECO:0007669"/>
    <property type="project" value="TreeGrafter"/>
</dbReference>
<dbReference type="EMBL" id="CCKQ01001052">
    <property type="protein sequence ID" value="CDW72155.1"/>
    <property type="molecule type" value="Genomic_DNA"/>
</dbReference>
<evidence type="ECO:0000313" key="3">
    <source>
        <dbReference type="Proteomes" id="UP000039865"/>
    </source>
</evidence>
<protein>
    <recommendedName>
        <fullName evidence="4">Transmembrane protein</fullName>
    </recommendedName>
</protein>
<keyword evidence="1" id="KW-0472">Membrane</keyword>
<name>A0A077ZS18_STYLE</name>